<accession>A0A1I7WAR9</accession>
<dbReference type="GO" id="GO:0000776">
    <property type="term" value="C:kinetochore"/>
    <property type="evidence" value="ECO:0007669"/>
    <property type="project" value="TreeGrafter"/>
</dbReference>
<dbReference type="Proteomes" id="UP000095283">
    <property type="component" value="Unplaced"/>
</dbReference>
<reference evidence="3" key="1">
    <citation type="submission" date="2016-11" db="UniProtKB">
        <authorList>
            <consortium name="WormBaseParasite"/>
        </authorList>
    </citation>
    <scope>IDENTIFICATION</scope>
</reference>
<protein>
    <submittedName>
        <fullName evidence="3">G-patch domain-containing protein</fullName>
    </submittedName>
</protein>
<evidence type="ECO:0000313" key="3">
    <source>
        <dbReference type="WBParaSite" id="Hba_01761"/>
    </source>
</evidence>
<dbReference type="PANTHER" id="PTHR21032">
    <property type="entry name" value="G PATCH DOMAIN-CONTAINING PROTEIN 11"/>
    <property type="match status" value="1"/>
</dbReference>
<name>A0A1I7WAR9_HETBA</name>
<dbReference type="GO" id="GO:0003676">
    <property type="term" value="F:nucleic acid binding"/>
    <property type="evidence" value="ECO:0007669"/>
    <property type="project" value="InterPro"/>
</dbReference>
<dbReference type="AlphaFoldDB" id="A0A1I7WAR9"/>
<evidence type="ECO:0000313" key="2">
    <source>
        <dbReference type="Proteomes" id="UP000095283"/>
    </source>
</evidence>
<keyword evidence="2" id="KW-1185">Reference proteome</keyword>
<evidence type="ECO:0000259" key="1">
    <source>
        <dbReference type="PROSITE" id="PS50174"/>
    </source>
</evidence>
<dbReference type="PANTHER" id="PTHR21032:SF0">
    <property type="entry name" value="G PATCH DOMAIN-CONTAINING PROTEIN 11"/>
    <property type="match status" value="1"/>
</dbReference>
<dbReference type="PROSITE" id="PS50174">
    <property type="entry name" value="G_PATCH"/>
    <property type="match status" value="1"/>
</dbReference>
<proteinExistence type="predicted"/>
<organism evidence="2 3">
    <name type="scientific">Heterorhabditis bacteriophora</name>
    <name type="common">Entomopathogenic nematode worm</name>
    <dbReference type="NCBI Taxonomy" id="37862"/>
    <lineage>
        <taxon>Eukaryota</taxon>
        <taxon>Metazoa</taxon>
        <taxon>Ecdysozoa</taxon>
        <taxon>Nematoda</taxon>
        <taxon>Chromadorea</taxon>
        <taxon>Rhabditida</taxon>
        <taxon>Rhabditina</taxon>
        <taxon>Rhabditomorpha</taxon>
        <taxon>Strongyloidea</taxon>
        <taxon>Heterorhabditidae</taxon>
        <taxon>Heterorhabditis</taxon>
    </lineage>
</organism>
<sequence>MGNIDVDDYMSDNLLEQINDVKPGITTDRNHKRMLKIENERAELQMNSRTIYNQRELEKVRREEALSKPVPESSKGFALLSKMGFKPGMSLGKKKNGLFPIIFKSIT</sequence>
<dbReference type="Pfam" id="PF01585">
    <property type="entry name" value="G-patch"/>
    <property type="match status" value="1"/>
</dbReference>
<feature type="domain" description="G-patch" evidence="1">
    <location>
        <begin position="72"/>
        <end position="98"/>
    </location>
</feature>
<dbReference type="InterPro" id="IPR000467">
    <property type="entry name" value="G_patch_dom"/>
</dbReference>
<dbReference type="InterPro" id="IPR039249">
    <property type="entry name" value="GPATCH11"/>
</dbReference>
<dbReference type="WBParaSite" id="Hba_01761">
    <property type="protein sequence ID" value="Hba_01761"/>
    <property type="gene ID" value="Hba_01761"/>
</dbReference>